<keyword evidence="2 5" id="KW-0732">Signal</keyword>
<dbReference type="Gene3D" id="1.10.1400.10">
    <property type="match status" value="1"/>
</dbReference>
<dbReference type="Gene3D" id="2.30.120.10">
    <property type="match status" value="1"/>
</dbReference>
<proteinExistence type="inferred from homology"/>
<keyword evidence="4" id="KW-0865">Zymogen</keyword>
<comment type="similarity">
    <text evidence="1">Belongs to the peptidase S45 family.</text>
</comment>
<name>A0A4P6KVI8_9BURK</name>
<dbReference type="InterPro" id="IPR002692">
    <property type="entry name" value="S45"/>
</dbReference>
<dbReference type="AlphaFoldDB" id="A0A4P6KVI8"/>
<dbReference type="EMBL" id="CP035913">
    <property type="protein sequence ID" value="QBE63141.1"/>
    <property type="molecule type" value="Genomic_DNA"/>
</dbReference>
<dbReference type="InterPro" id="IPR023343">
    <property type="entry name" value="Penicillin_amidase_dom1"/>
</dbReference>
<protein>
    <recommendedName>
        <fullName evidence="8">Acylase</fullName>
    </recommendedName>
</protein>
<evidence type="ECO:0000256" key="2">
    <source>
        <dbReference type="ARBA" id="ARBA00022729"/>
    </source>
</evidence>
<dbReference type="KEGG" id="plue:EWM63_09300"/>
<feature type="signal peptide" evidence="5">
    <location>
        <begin position="1"/>
        <end position="18"/>
    </location>
</feature>
<dbReference type="SUPFAM" id="SSF56235">
    <property type="entry name" value="N-terminal nucleophile aminohydrolases (Ntn hydrolases)"/>
    <property type="match status" value="1"/>
</dbReference>
<evidence type="ECO:0000313" key="7">
    <source>
        <dbReference type="Proteomes" id="UP000290637"/>
    </source>
</evidence>
<dbReference type="InterPro" id="IPR029055">
    <property type="entry name" value="Ntn_hydrolases_N"/>
</dbReference>
<dbReference type="PROSITE" id="PS51257">
    <property type="entry name" value="PROKAR_LIPOPROTEIN"/>
    <property type="match status" value="1"/>
</dbReference>
<evidence type="ECO:0000256" key="4">
    <source>
        <dbReference type="ARBA" id="ARBA00023145"/>
    </source>
</evidence>
<organism evidence="6 7">
    <name type="scientific">Pseudoduganella lutea</name>
    <dbReference type="NCBI Taxonomy" id="321985"/>
    <lineage>
        <taxon>Bacteria</taxon>
        <taxon>Pseudomonadati</taxon>
        <taxon>Pseudomonadota</taxon>
        <taxon>Betaproteobacteria</taxon>
        <taxon>Burkholderiales</taxon>
        <taxon>Oxalobacteraceae</taxon>
        <taxon>Telluria group</taxon>
        <taxon>Pseudoduganella</taxon>
    </lineage>
</organism>
<gene>
    <name evidence="6" type="ORF">EWM63_09300</name>
</gene>
<dbReference type="OrthoDB" id="9760084at2"/>
<evidence type="ECO:0000256" key="1">
    <source>
        <dbReference type="ARBA" id="ARBA00006586"/>
    </source>
</evidence>
<dbReference type="GO" id="GO:0017000">
    <property type="term" value="P:antibiotic biosynthetic process"/>
    <property type="evidence" value="ECO:0007669"/>
    <property type="project" value="InterPro"/>
</dbReference>
<dbReference type="InterPro" id="IPR043146">
    <property type="entry name" value="Penicillin_amidase_N_B-knob"/>
</dbReference>
<dbReference type="GO" id="GO:0016811">
    <property type="term" value="F:hydrolase activity, acting on carbon-nitrogen (but not peptide) bonds, in linear amides"/>
    <property type="evidence" value="ECO:0007669"/>
    <property type="project" value="InterPro"/>
</dbReference>
<dbReference type="PANTHER" id="PTHR34218">
    <property type="entry name" value="PEPTIDASE S45 PENICILLIN AMIDASE"/>
    <property type="match status" value="1"/>
</dbReference>
<keyword evidence="7" id="KW-1185">Reference proteome</keyword>
<dbReference type="PANTHER" id="PTHR34218:SF3">
    <property type="entry name" value="ACYL-HOMOSERINE LACTONE ACYLASE PVDQ"/>
    <property type="match status" value="1"/>
</dbReference>
<evidence type="ECO:0000256" key="5">
    <source>
        <dbReference type="SAM" id="SignalP"/>
    </source>
</evidence>
<dbReference type="InterPro" id="IPR043147">
    <property type="entry name" value="Penicillin_amidase_A-knob"/>
</dbReference>
<feature type="chain" id="PRO_5020182632" description="Acylase" evidence="5">
    <location>
        <begin position="19"/>
        <end position="785"/>
    </location>
</feature>
<reference evidence="6 7" key="1">
    <citation type="submission" date="2019-02" db="EMBL/GenBank/DDBJ databases">
        <title>Draft Genome Sequences of Six Type Strains of the Genus Massilia.</title>
        <authorList>
            <person name="Miess H."/>
            <person name="Frediansyhah A."/>
            <person name="Gross H."/>
        </authorList>
    </citation>
    <scope>NUCLEOTIDE SEQUENCE [LARGE SCALE GENOMIC DNA]</scope>
    <source>
        <strain evidence="6 7">DSM 17473</strain>
    </source>
</reference>
<dbReference type="Pfam" id="PF01804">
    <property type="entry name" value="Penicil_amidase"/>
    <property type="match status" value="1"/>
</dbReference>
<accession>A0A4P6KVI8</accession>
<keyword evidence="3" id="KW-0378">Hydrolase</keyword>
<dbReference type="Gene3D" id="3.60.20.10">
    <property type="entry name" value="Glutamine Phosphoribosylpyrophosphate, subunit 1, domain 1"/>
    <property type="match status" value="1"/>
</dbReference>
<dbReference type="Proteomes" id="UP000290637">
    <property type="component" value="Chromosome"/>
</dbReference>
<evidence type="ECO:0008006" key="8">
    <source>
        <dbReference type="Google" id="ProtNLM"/>
    </source>
</evidence>
<evidence type="ECO:0000256" key="3">
    <source>
        <dbReference type="ARBA" id="ARBA00022801"/>
    </source>
</evidence>
<evidence type="ECO:0000313" key="6">
    <source>
        <dbReference type="EMBL" id="QBE63141.1"/>
    </source>
</evidence>
<dbReference type="Gene3D" id="1.10.439.10">
    <property type="entry name" value="Penicillin Amidohydrolase, domain 1"/>
    <property type="match status" value="1"/>
</dbReference>
<sequence length="785" mass="84715">MRISMIAILCFLPCWLLAACDGNSHGAPPAPAGRAGLTAEVTRTSHGIVHIRASDFAGLGFGLAYAYAQDNVCMLADSILTVRGERSRYFGGEAKPTAGVDGEYSVVIDYLNLHNFDLRNEESDFFFKAYLDPERLRGGYQEGSAEATALLSGYAAGYNRYLREKAGDLPAACRGAAWVKPITVDDVRLMIAEKALHASGQLFAREIVAAARDEQQGPASGDAPFPARNNEGLGSNAIALGGDASIDGRGILLANPHYPWFNTDRFYQVHLTVPGVYDAMGVSLGGIPIVVIGFNKDVAWTHTVTKAAHFTTFRLQLDNSDPSGSTYLLDGVPTKISTRVVTVQSLQADGTLRTKRKTFRDTALGIEMAAAGLPLGENAMLVLGDPNRHNTRLIEQWIAMGKADGAPALQTAMGRMGLPWVNTIAADRHGNALFVDYSVVPHVVPEKFAPDCLLFAPLLVFDGSRKTCHWGQDTNAPPGIFAGSSAPALIRRDYVANSNDGYWLTNSRQLLTGPGSGFSPLYGPVGVPQHLRTRLGFLQLDERLAERGRLGIDDLEALLFSNRVHAAELVVPDLLAGCRGTMDQHLAAACAAIAGWDRRVNLDSKGAVLFREFWLEAADIPDKWAVPFDAADPVHTPRGVAPAALAPMLAALRETALRLSALGMPLDAALGEHQVEVRQNVRYPVHGGIGDIDAVYNALHMKSPLTEQGYRDVAWGTSYLQLVGFDNNGPVARGLLAYGQSTDPASPYYADQLPLYAEKRLVPLPFTREQIEEDGGYQRATVSEK</sequence>